<reference evidence="1 2" key="1">
    <citation type="submission" date="2012-06" db="EMBL/GenBank/DDBJ databases">
        <title>The complete genome of Aequorivita sublithincola DSM 14238.</title>
        <authorList>
            <consortium name="US DOE Joint Genome Institute (JGI-PGF)"/>
            <person name="Lucas S."/>
            <person name="Copeland A."/>
            <person name="Lapidus A."/>
            <person name="Goodwin L."/>
            <person name="Pitluck S."/>
            <person name="Peters L."/>
            <person name="Munk A.C.C."/>
            <person name="Kyrpides N."/>
            <person name="Mavromatis K."/>
            <person name="Pagani I."/>
            <person name="Ivanova N."/>
            <person name="Ovchinnikova G."/>
            <person name="Zeytun A."/>
            <person name="Detter J.C."/>
            <person name="Han C."/>
            <person name="Land M."/>
            <person name="Hauser L."/>
            <person name="Markowitz V."/>
            <person name="Cheng J.-F."/>
            <person name="Hugenholtz P."/>
            <person name="Woyke T."/>
            <person name="Wu D."/>
            <person name="Tindall B."/>
            <person name="Faehnrich R."/>
            <person name="Brambilla E."/>
            <person name="Klenk H.-P."/>
            <person name="Eisen J.A."/>
        </authorList>
    </citation>
    <scope>NUCLEOTIDE SEQUENCE [LARGE SCALE GENOMIC DNA]</scope>
    <source>
        <strain evidence="2">DSM 14238 / LMG 21431 / ACAM 643 / 9-3</strain>
    </source>
</reference>
<proteinExistence type="predicted"/>
<dbReference type="STRING" id="746697.Aeqsu_0581"/>
<sequence length="204" mass="22894">MNWKWYLPILLIALAFFGVSLEQSTLPNQEIVVQFDASSVSTDEAQLAVAEITNQLKAIGVADVRVSELQDGKLKVTYYSTIDVSIIKNLFHKQDNLQLGDTAFNDKEDSSKIPFSKDSYTYKLDVIKIQKDYGSNIGLQGLPVVVKSAKDNYLKPILSLSSTKIDFKLKLFSENVAFKNYRKVSFLIDITSYKIPEVRAGPLT</sequence>
<dbReference type="AlphaFoldDB" id="I3YSX3"/>
<dbReference type="Proteomes" id="UP000006049">
    <property type="component" value="Chromosome"/>
</dbReference>
<evidence type="ECO:0000313" key="2">
    <source>
        <dbReference type="Proteomes" id="UP000006049"/>
    </source>
</evidence>
<name>I3YSX3_AEQSU</name>
<dbReference type="KEGG" id="asl:Aeqsu_0581"/>
<organism evidence="1 2">
    <name type="scientific">Aequorivita sublithincola (strain DSM 14238 / LMG 21431 / ACAM 643 / 9-3)</name>
    <dbReference type="NCBI Taxonomy" id="746697"/>
    <lineage>
        <taxon>Bacteria</taxon>
        <taxon>Pseudomonadati</taxon>
        <taxon>Bacteroidota</taxon>
        <taxon>Flavobacteriia</taxon>
        <taxon>Flavobacteriales</taxon>
        <taxon>Flavobacteriaceae</taxon>
        <taxon>Aequorivita</taxon>
    </lineage>
</organism>
<evidence type="ECO:0000313" key="1">
    <source>
        <dbReference type="EMBL" id="AFL80091.1"/>
    </source>
</evidence>
<dbReference type="HOGENOM" id="CLU_116141_0_0_10"/>
<dbReference type="OrthoDB" id="1144910at2"/>
<protein>
    <submittedName>
        <fullName evidence="1">Uncharacterized protein</fullName>
    </submittedName>
</protein>
<dbReference type="eggNOG" id="ENOG5031FH1">
    <property type="taxonomic scope" value="Bacteria"/>
</dbReference>
<dbReference type="PATRIC" id="fig|746697.3.peg.579"/>
<accession>I3YSX3</accession>
<keyword evidence="2" id="KW-1185">Reference proteome</keyword>
<dbReference type="RefSeq" id="WP_014781349.1">
    <property type="nucleotide sequence ID" value="NC_018013.1"/>
</dbReference>
<gene>
    <name evidence="1" type="ordered locus">Aeqsu_0581</name>
</gene>
<dbReference type="EMBL" id="CP003280">
    <property type="protein sequence ID" value="AFL80091.1"/>
    <property type="molecule type" value="Genomic_DNA"/>
</dbReference>